<sequence>MFNVDGAAGENRLMMEESLEIMIRFWVSEESFEYKGKYWTVRRP</sequence>
<feature type="non-terminal residue" evidence="1">
    <location>
        <position position="44"/>
    </location>
</feature>
<reference evidence="1" key="1">
    <citation type="submission" date="2018-05" db="EMBL/GenBank/DDBJ databases">
        <authorList>
            <person name="Lanie J.A."/>
            <person name="Ng W.-L."/>
            <person name="Kazmierczak K.M."/>
            <person name="Andrzejewski T.M."/>
            <person name="Davidsen T.M."/>
            <person name="Wayne K.J."/>
            <person name="Tettelin H."/>
            <person name="Glass J.I."/>
            <person name="Rusch D."/>
            <person name="Podicherti R."/>
            <person name="Tsui H.-C.T."/>
            <person name="Winkler M.E."/>
        </authorList>
    </citation>
    <scope>NUCLEOTIDE SEQUENCE</scope>
</reference>
<name>A0A382RFP0_9ZZZZ</name>
<proteinExistence type="predicted"/>
<evidence type="ECO:0000313" key="1">
    <source>
        <dbReference type="EMBL" id="SVC96524.1"/>
    </source>
</evidence>
<dbReference type="GO" id="GO:0016705">
    <property type="term" value="F:oxidoreductase activity, acting on paired donors, with incorporation or reduction of molecular oxygen"/>
    <property type="evidence" value="ECO:0007669"/>
    <property type="project" value="InterPro"/>
</dbReference>
<protein>
    <submittedName>
        <fullName evidence="1">Uncharacterized protein</fullName>
    </submittedName>
</protein>
<dbReference type="AlphaFoldDB" id="A0A382RFP0"/>
<organism evidence="1">
    <name type="scientific">marine metagenome</name>
    <dbReference type="NCBI Taxonomy" id="408172"/>
    <lineage>
        <taxon>unclassified sequences</taxon>
        <taxon>metagenomes</taxon>
        <taxon>ecological metagenomes</taxon>
    </lineage>
</organism>
<dbReference type="InterPro" id="IPR036661">
    <property type="entry name" value="Luciferase-like_sf"/>
</dbReference>
<dbReference type="EMBL" id="UINC01121393">
    <property type="protein sequence ID" value="SVC96524.1"/>
    <property type="molecule type" value="Genomic_DNA"/>
</dbReference>
<accession>A0A382RFP0</accession>
<dbReference type="Gene3D" id="3.20.20.30">
    <property type="entry name" value="Luciferase-like domain"/>
    <property type="match status" value="1"/>
</dbReference>
<gene>
    <name evidence="1" type="ORF">METZ01_LOCUS349378</name>
</gene>